<dbReference type="AlphaFoldDB" id="A0A7C8ZK51"/>
<dbReference type="GO" id="GO:0050638">
    <property type="term" value="F:taxadien-5-alpha-ol O-acetyltransferase activity"/>
    <property type="evidence" value="ECO:0007669"/>
    <property type="project" value="UniProtKB-EC"/>
</dbReference>
<dbReference type="PANTHER" id="PTHR31147">
    <property type="entry name" value="ACYL TRANSFERASE 4"/>
    <property type="match status" value="1"/>
</dbReference>
<organism evidence="3">
    <name type="scientific">Opuntia streptacantha</name>
    <name type="common">Prickly pear cactus</name>
    <name type="synonym">Opuntia cardona</name>
    <dbReference type="NCBI Taxonomy" id="393608"/>
    <lineage>
        <taxon>Eukaryota</taxon>
        <taxon>Viridiplantae</taxon>
        <taxon>Streptophyta</taxon>
        <taxon>Embryophyta</taxon>
        <taxon>Tracheophyta</taxon>
        <taxon>Spermatophyta</taxon>
        <taxon>Magnoliopsida</taxon>
        <taxon>eudicotyledons</taxon>
        <taxon>Gunneridae</taxon>
        <taxon>Pentapetalae</taxon>
        <taxon>Caryophyllales</taxon>
        <taxon>Cactineae</taxon>
        <taxon>Cactaceae</taxon>
        <taxon>Opuntioideae</taxon>
        <taxon>Opuntia</taxon>
    </lineage>
</organism>
<comment type="similarity">
    <text evidence="1">Belongs to the plant acyltransferase family.</text>
</comment>
<evidence type="ECO:0000256" key="2">
    <source>
        <dbReference type="ARBA" id="ARBA00022679"/>
    </source>
</evidence>
<accession>A0A7C8ZK51</accession>
<dbReference type="InterPro" id="IPR050898">
    <property type="entry name" value="Plant_acyltransferase"/>
</dbReference>
<keyword evidence="3" id="KW-0012">Acyltransferase</keyword>
<dbReference type="InterPro" id="IPR023213">
    <property type="entry name" value="CAT-like_dom_sf"/>
</dbReference>
<reference evidence="3" key="2">
    <citation type="submission" date="2020-07" db="EMBL/GenBank/DDBJ databases">
        <authorList>
            <person name="Vera ALvarez R."/>
            <person name="Arias-Moreno D.M."/>
            <person name="Jimenez-Jacinto V."/>
            <person name="Jimenez-Bremont J.F."/>
            <person name="Swaminathan K."/>
            <person name="Moose S.P."/>
            <person name="Guerrero-Gonzalez M.L."/>
            <person name="Marino-Ramirez L."/>
            <person name="Landsman D."/>
            <person name="Rodriguez-Kessler M."/>
            <person name="Delgado-Sanchez P."/>
        </authorList>
    </citation>
    <scope>NUCLEOTIDE SEQUENCE</scope>
    <source>
        <tissue evidence="3">Cladode</tissue>
    </source>
</reference>
<dbReference type="Gene3D" id="3.30.559.10">
    <property type="entry name" value="Chloramphenicol acetyltransferase-like domain"/>
    <property type="match status" value="2"/>
</dbReference>
<dbReference type="EC" id="2.3.1.162" evidence="3"/>
<name>A0A7C8ZK51_OPUST</name>
<evidence type="ECO:0000313" key="3">
    <source>
        <dbReference type="EMBL" id="MBA4645279.1"/>
    </source>
</evidence>
<protein>
    <submittedName>
        <fullName evidence="3">Taxadien-5-alpha-ol O-acetyltransferase</fullName>
        <ecNumber evidence="3">2.3.1.162</ecNumber>
    </submittedName>
</protein>
<keyword evidence="2 3" id="KW-0808">Transferase</keyword>
<dbReference type="Pfam" id="PF02458">
    <property type="entry name" value="Transferase"/>
    <property type="match status" value="1"/>
</dbReference>
<reference evidence="3" key="1">
    <citation type="journal article" date="2013" name="J. Plant Res.">
        <title>Effect of fungi and light on seed germination of three Opuntia species from semiarid lands of central Mexico.</title>
        <authorList>
            <person name="Delgado-Sanchez P."/>
            <person name="Jimenez-Bremont J.F."/>
            <person name="Guerrero-Gonzalez Mde L."/>
            <person name="Flores J."/>
        </authorList>
    </citation>
    <scope>NUCLEOTIDE SEQUENCE</scope>
    <source>
        <tissue evidence="3">Cladode</tissue>
    </source>
</reference>
<dbReference type="EMBL" id="GISG01141684">
    <property type="protein sequence ID" value="MBA4645279.1"/>
    <property type="molecule type" value="Transcribed_RNA"/>
</dbReference>
<dbReference type="EMBL" id="GISG01141683">
    <property type="protein sequence ID" value="MBA4645278.1"/>
    <property type="molecule type" value="Transcribed_RNA"/>
</dbReference>
<evidence type="ECO:0000256" key="1">
    <source>
        <dbReference type="ARBA" id="ARBA00009861"/>
    </source>
</evidence>
<sequence length="293" mass="32463">MADGSGLFQFMSAVAELARGGQLSISPIWERHLLSARDPPRVTCMHLEYDDTAQSKGTDVPLDDDNMVHRSFFFGPREMSALRGLIPPYLKSSTTFEVLTGCLWRCRTVALQPHPKETVRFHCIVDARSRFNPPVPKGYYGNAIAFTAVLSTARDLCQKPVGYAVELVKKAKDNVTDEYMRSLADFLVINGKPRLSATGRCFAVSNLTRIGFDELDFGWGLPKYAGTAGEVPGFTTFYLPYKNKKRERGILFPLCLPAPAMERFVTELNCMLGESSRHPNTGSGSSFSITSSL</sequence>
<proteinExistence type="inferred from homology"/>
<dbReference type="PANTHER" id="PTHR31147:SF66">
    <property type="entry name" value="OS05G0315700 PROTEIN"/>
    <property type="match status" value="1"/>
</dbReference>